<name>A0A1G6LVZ1_9BURK</name>
<gene>
    <name evidence="1" type="ORF">SAMN05421548_10757</name>
</gene>
<accession>A0A1G6LVZ1</accession>
<dbReference type="AlphaFoldDB" id="A0A1G6LVZ1"/>
<evidence type="ECO:0000313" key="1">
    <source>
        <dbReference type="EMBL" id="SDC47391.1"/>
    </source>
</evidence>
<dbReference type="EMBL" id="FMYQ01000007">
    <property type="protein sequence ID" value="SDC47391.1"/>
    <property type="molecule type" value="Genomic_DNA"/>
</dbReference>
<keyword evidence="2" id="KW-1185">Reference proteome</keyword>
<organism evidence="1 2">
    <name type="scientific">Paraburkholderia lycopersici</name>
    <dbReference type="NCBI Taxonomy" id="416944"/>
    <lineage>
        <taxon>Bacteria</taxon>
        <taxon>Pseudomonadati</taxon>
        <taxon>Pseudomonadota</taxon>
        <taxon>Betaproteobacteria</taxon>
        <taxon>Burkholderiales</taxon>
        <taxon>Burkholderiaceae</taxon>
        <taxon>Paraburkholderia</taxon>
    </lineage>
</organism>
<reference evidence="2" key="1">
    <citation type="submission" date="2016-09" db="EMBL/GenBank/DDBJ databases">
        <authorList>
            <person name="Varghese N."/>
            <person name="Submissions S."/>
        </authorList>
    </citation>
    <scope>NUCLEOTIDE SEQUENCE [LARGE SCALE GENOMIC DNA]</scope>
    <source>
        <strain evidence="2">TNe-862</strain>
    </source>
</reference>
<proteinExistence type="predicted"/>
<protein>
    <submittedName>
        <fullName evidence="1">Uncharacterized protein</fullName>
    </submittedName>
</protein>
<sequence length="75" mass="8534">MFTAMLSVTGRYEEDGFVAIPLKDDVLSRHEFQIQTMSGRLVPTLVKDFCEHVKVEKDLAIRPGKRRRKPSISAS</sequence>
<evidence type="ECO:0000313" key="2">
    <source>
        <dbReference type="Proteomes" id="UP000198908"/>
    </source>
</evidence>
<dbReference type="RefSeq" id="WP_143189210.1">
    <property type="nucleotide sequence ID" value="NZ_FMYQ01000007.1"/>
</dbReference>
<dbReference type="Proteomes" id="UP000198908">
    <property type="component" value="Unassembled WGS sequence"/>
</dbReference>